<organism evidence="3 4">
    <name type="scientific">Dryococelus australis</name>
    <dbReference type="NCBI Taxonomy" id="614101"/>
    <lineage>
        <taxon>Eukaryota</taxon>
        <taxon>Metazoa</taxon>
        <taxon>Ecdysozoa</taxon>
        <taxon>Arthropoda</taxon>
        <taxon>Hexapoda</taxon>
        <taxon>Insecta</taxon>
        <taxon>Pterygota</taxon>
        <taxon>Neoptera</taxon>
        <taxon>Polyneoptera</taxon>
        <taxon>Phasmatodea</taxon>
        <taxon>Verophasmatodea</taxon>
        <taxon>Anareolatae</taxon>
        <taxon>Phasmatidae</taxon>
        <taxon>Eurycanthinae</taxon>
        <taxon>Dryococelus</taxon>
    </lineage>
</organism>
<dbReference type="InterPro" id="IPR027417">
    <property type="entry name" value="P-loop_NTPase"/>
</dbReference>
<accession>A0ABQ9GIS3</accession>
<dbReference type="Proteomes" id="UP001159363">
    <property type="component" value="Chromosome 11"/>
</dbReference>
<dbReference type="SUPFAM" id="SSF52540">
    <property type="entry name" value="P-loop containing nucleoside triphosphate hydrolases"/>
    <property type="match status" value="1"/>
</dbReference>
<dbReference type="PANTHER" id="PTHR24223:SF448">
    <property type="entry name" value="FI20146P1-RELATED"/>
    <property type="match status" value="1"/>
</dbReference>
<keyword evidence="4" id="KW-1185">Reference proteome</keyword>
<sequence length="715" mass="80863">MLIPSGHLQELTPSLVAFIDQLAPREQAQARRHFLVPVTPVIPKELFNAPTHLNGEVHPCLIKYLNQPEQPPTVPIAYLQLDFVALLPPAHINVHSQSTHIPAMPAHATVSPAARPSSVKTHRLGIPPTPHNLKRKISLPEPNFVPCCKATRIVLYTACAPVPYKDKDDHFVCRTDGLIQATVRRKFRDCTVLTIAHRLATVMDSDRILVMDSGSAVWSVKDDPLDSDHYPIVLTSDHIMTEDYSLYDGLTPLWYKIYSYHRTDWDVYQLHIAGMLPKYLHSDLDVQHKYDILQSTIQDAVKLSTPIKHVRGDVGFKIDLVPANECYHHAVQSAINILRVVSHTTWGGDPLTLLLLYKSSIRPKMDYGSLLMRPCNIHIQTSLQRLQNECLWRCLGALRSISALHVESGIPLYALHQDYLATSFWIKARYFRRHPAHLLLSSFDLNVLPDIQRFAANFPIHEAFTYYSVDYAAIYHDSLLLQIFTGTKCDLTHPEVQIHFTWLPSHVGITANKMVGKMAKLGGLQDDPASYDLDGLKHAITSSEFDHPYILLQNRGGFLWSMVEQTGDSLAESLFTVAEKVRLLYEHMCVNFIFFAFIFACGNHARRCHWSQCFLGDLPFSCPCILALLHTHFTSPSLALKTSMLLATQISPLNSDMLNGVWRGMLVTDLHRRPGWCCVGLTQWQLVRPTLKRRFQADDSLLQKCGLDQPCLALV</sequence>
<gene>
    <name evidence="3" type="ORF">PR048_028250</name>
</gene>
<dbReference type="PANTHER" id="PTHR24223">
    <property type="entry name" value="ATP-BINDING CASSETTE SUB-FAMILY C"/>
    <property type="match status" value="1"/>
</dbReference>
<evidence type="ECO:0000313" key="3">
    <source>
        <dbReference type="EMBL" id="KAJ8871910.1"/>
    </source>
</evidence>
<keyword evidence="2" id="KW-0067">ATP-binding</keyword>
<proteinExistence type="predicted"/>
<comment type="caution">
    <text evidence="3">The sequence shown here is derived from an EMBL/GenBank/DDBJ whole genome shotgun (WGS) entry which is preliminary data.</text>
</comment>
<keyword evidence="1" id="KW-0547">Nucleotide-binding</keyword>
<evidence type="ECO:0000313" key="4">
    <source>
        <dbReference type="Proteomes" id="UP001159363"/>
    </source>
</evidence>
<dbReference type="Gene3D" id="3.40.50.300">
    <property type="entry name" value="P-loop containing nucleotide triphosphate hydrolases"/>
    <property type="match status" value="1"/>
</dbReference>
<dbReference type="InterPro" id="IPR050173">
    <property type="entry name" value="ABC_transporter_C-like"/>
</dbReference>
<name>A0ABQ9GIS3_9NEOP</name>
<evidence type="ECO:0000256" key="1">
    <source>
        <dbReference type="ARBA" id="ARBA00022741"/>
    </source>
</evidence>
<protein>
    <submittedName>
        <fullName evidence="3">Uncharacterized protein</fullName>
    </submittedName>
</protein>
<evidence type="ECO:0000256" key="2">
    <source>
        <dbReference type="ARBA" id="ARBA00022840"/>
    </source>
</evidence>
<dbReference type="EMBL" id="JARBHB010000012">
    <property type="protein sequence ID" value="KAJ8871910.1"/>
    <property type="molecule type" value="Genomic_DNA"/>
</dbReference>
<reference evidence="3 4" key="1">
    <citation type="submission" date="2023-02" db="EMBL/GenBank/DDBJ databases">
        <title>LHISI_Scaffold_Assembly.</title>
        <authorList>
            <person name="Stuart O.P."/>
            <person name="Cleave R."/>
            <person name="Magrath M.J.L."/>
            <person name="Mikheyev A.S."/>
        </authorList>
    </citation>
    <scope>NUCLEOTIDE SEQUENCE [LARGE SCALE GENOMIC DNA]</scope>
    <source>
        <strain evidence="3">Daus_M_001</strain>
        <tissue evidence="3">Leg muscle</tissue>
    </source>
</reference>